<dbReference type="EMBL" id="JAEPBG010000001">
    <property type="protein sequence ID" value="MBK4733730.1"/>
    <property type="molecule type" value="Genomic_DNA"/>
</dbReference>
<comment type="caution">
    <text evidence="5">The sequence shown here is derived from an EMBL/GenBank/DDBJ whole genome shotgun (WGS) entry which is preliminary data.</text>
</comment>
<evidence type="ECO:0000256" key="2">
    <source>
        <dbReference type="SAM" id="MobiDB-lite"/>
    </source>
</evidence>
<evidence type="ECO:0000313" key="6">
    <source>
        <dbReference type="Proteomes" id="UP000622890"/>
    </source>
</evidence>
<evidence type="ECO:0000256" key="1">
    <source>
        <dbReference type="PROSITE-ProRule" id="PRU00473"/>
    </source>
</evidence>
<reference evidence="5" key="1">
    <citation type="submission" date="2021-01" db="EMBL/GenBank/DDBJ databases">
        <title>Genome sequence of strain Noviherbaspirillum sp. DKR-6.</title>
        <authorList>
            <person name="Chaudhary D.K."/>
        </authorList>
    </citation>
    <scope>NUCLEOTIDE SEQUENCE</scope>
    <source>
        <strain evidence="5">DKR-6</strain>
    </source>
</reference>
<dbReference type="Pfam" id="PF00691">
    <property type="entry name" value="OmpA"/>
    <property type="match status" value="1"/>
</dbReference>
<dbReference type="Proteomes" id="UP000622890">
    <property type="component" value="Unassembled WGS sequence"/>
</dbReference>
<dbReference type="RefSeq" id="WP_200590457.1">
    <property type="nucleotide sequence ID" value="NZ_JAEPBG010000001.1"/>
</dbReference>
<keyword evidence="3" id="KW-0812">Transmembrane</keyword>
<feature type="compositionally biased region" description="Pro residues" evidence="2">
    <location>
        <begin position="354"/>
        <end position="366"/>
    </location>
</feature>
<dbReference type="SUPFAM" id="SSF103088">
    <property type="entry name" value="OmpA-like"/>
    <property type="match status" value="1"/>
</dbReference>
<dbReference type="Gene3D" id="3.30.1330.60">
    <property type="entry name" value="OmpA-like domain"/>
    <property type="match status" value="1"/>
</dbReference>
<keyword evidence="3" id="KW-1133">Transmembrane helix</keyword>
<organism evidence="5 6">
    <name type="scientific">Noviherbaspirillum pedocola</name>
    <dbReference type="NCBI Taxonomy" id="2801341"/>
    <lineage>
        <taxon>Bacteria</taxon>
        <taxon>Pseudomonadati</taxon>
        <taxon>Pseudomonadota</taxon>
        <taxon>Betaproteobacteria</taxon>
        <taxon>Burkholderiales</taxon>
        <taxon>Oxalobacteraceae</taxon>
        <taxon>Noviherbaspirillum</taxon>
    </lineage>
</organism>
<dbReference type="Gene3D" id="2.60.120.1140">
    <property type="entry name" value="Protein of unknown function DUF192"/>
    <property type="match status" value="1"/>
</dbReference>
<keyword evidence="1 3" id="KW-0472">Membrane</keyword>
<dbReference type="InterPro" id="IPR036737">
    <property type="entry name" value="OmpA-like_sf"/>
</dbReference>
<dbReference type="PANTHER" id="PTHR30329:SF21">
    <property type="entry name" value="LIPOPROTEIN YIAD-RELATED"/>
    <property type="match status" value="1"/>
</dbReference>
<dbReference type="CDD" id="cd07185">
    <property type="entry name" value="OmpA_C-like"/>
    <property type="match status" value="1"/>
</dbReference>
<dbReference type="InterPro" id="IPR002368">
    <property type="entry name" value="OmpA"/>
</dbReference>
<dbReference type="InterPro" id="IPR050330">
    <property type="entry name" value="Bact_OuterMem_StrucFunc"/>
</dbReference>
<evidence type="ECO:0000256" key="3">
    <source>
        <dbReference type="SAM" id="Phobius"/>
    </source>
</evidence>
<sequence>MRIDVATLRTARGSHSLRLRLAERFASRLVGLIGAPALGIDEGMLITRCRAVHTCFMRQSLDLVFLDAGGRVLCCVPRVPPWRAHRAAGAAHTLELAPGSIAYYRIAPGDRLEHARLSPPCTGLKSQRGAAMVEFVIIAPVLTMIGLGVLQASLLYFARNGVNHAAFLAARAGSMHNASLASIRDAYLRGLAPLYGGGANDVEIAAARVRAGADMRGNLRIELLNPGRASFDDFNDPALQALLKTGARVIPNSGLAFRDPARIGPTSQQNLFDANLLKLRITHGYAPKVPLVRRLMQAALQAHDAAGGGDAFVRRLHAEGRIDMVSEVTLHMHSDAIEWSEPVWISPADGKEPAPQPPADMPPSTHPPGTGVPGPGVGAPQTPTPAIGQDPPVCGAWGCFSCRAEVQPTQSYALSADVLFNFDQATLRADGLADLDALIEEAKAAQAEGQGIASVRVSGYTDQLGSEAVNARLSTARAEAVRDYLKSRGFPDVPISVRGMGAAEPKVALEACAGTQEERIACLAPNRRVVVEITRAQKEK</sequence>
<dbReference type="PROSITE" id="PS51123">
    <property type="entry name" value="OMPA_2"/>
    <property type="match status" value="1"/>
</dbReference>
<evidence type="ECO:0000313" key="5">
    <source>
        <dbReference type="EMBL" id="MBK4733730.1"/>
    </source>
</evidence>
<dbReference type="InterPro" id="IPR012495">
    <property type="entry name" value="TadE-like_dom"/>
</dbReference>
<dbReference type="GO" id="GO:0015288">
    <property type="term" value="F:porin activity"/>
    <property type="evidence" value="ECO:0007669"/>
    <property type="project" value="InterPro"/>
</dbReference>
<feature type="transmembrane region" description="Helical" evidence="3">
    <location>
        <begin position="135"/>
        <end position="158"/>
    </location>
</feature>
<dbReference type="InterPro" id="IPR038695">
    <property type="entry name" value="Saro_0823-like_sf"/>
</dbReference>
<feature type="region of interest" description="Disordered" evidence="2">
    <location>
        <begin position="345"/>
        <end position="387"/>
    </location>
</feature>
<proteinExistence type="predicted"/>
<dbReference type="PANTHER" id="PTHR30329">
    <property type="entry name" value="STATOR ELEMENT OF FLAGELLAR MOTOR COMPLEX"/>
    <property type="match status" value="1"/>
</dbReference>
<evidence type="ECO:0000259" key="4">
    <source>
        <dbReference type="PROSITE" id="PS51123"/>
    </source>
</evidence>
<protein>
    <submittedName>
        <fullName evidence="5">DUF192 domain-containing protein</fullName>
    </submittedName>
</protein>
<dbReference type="InterPro" id="IPR003795">
    <property type="entry name" value="DUF192"/>
</dbReference>
<name>A0A934SQP4_9BURK</name>
<accession>A0A934SQP4</accession>
<keyword evidence="6" id="KW-1185">Reference proteome</keyword>
<feature type="domain" description="OmpA-like" evidence="4">
    <location>
        <begin position="407"/>
        <end position="537"/>
    </location>
</feature>
<dbReference type="GO" id="GO:0009279">
    <property type="term" value="C:cell outer membrane"/>
    <property type="evidence" value="ECO:0007669"/>
    <property type="project" value="InterPro"/>
</dbReference>
<dbReference type="InterPro" id="IPR006665">
    <property type="entry name" value="OmpA-like"/>
</dbReference>
<gene>
    <name evidence="5" type="ORF">JJB74_03800</name>
</gene>
<dbReference type="Pfam" id="PF07811">
    <property type="entry name" value="TadE"/>
    <property type="match status" value="1"/>
</dbReference>
<dbReference type="Pfam" id="PF02643">
    <property type="entry name" value="DUF192"/>
    <property type="match status" value="1"/>
</dbReference>
<dbReference type="AlphaFoldDB" id="A0A934SQP4"/>
<dbReference type="PRINTS" id="PR01022">
    <property type="entry name" value="OUTRMMBRANEA"/>
</dbReference>